<dbReference type="RefSeq" id="WP_147852110.1">
    <property type="nucleotide sequence ID" value="NZ_VDUZ01000071.1"/>
</dbReference>
<dbReference type="Gene3D" id="3.60.15.10">
    <property type="entry name" value="Ribonuclease Z/Hydroxyacylglutathione hydrolase-like"/>
    <property type="match status" value="1"/>
</dbReference>
<accession>A0A5C8PA04</accession>
<comment type="caution">
    <text evidence="8">The sequence shown here is derived from an EMBL/GenBank/DDBJ whole genome shotgun (WGS) entry which is preliminary data.</text>
</comment>
<dbReference type="InterPro" id="IPR011842">
    <property type="entry name" value="PQQ_synth_PqqB"/>
</dbReference>
<comment type="function">
    <text evidence="6">May be involved in the transport of PQQ or its precursor to the periplasm.</text>
</comment>
<evidence type="ECO:0000313" key="9">
    <source>
        <dbReference type="Proteomes" id="UP000321638"/>
    </source>
</evidence>
<evidence type="ECO:0000256" key="2">
    <source>
        <dbReference type="ARBA" id="ARBA00008481"/>
    </source>
</evidence>
<evidence type="ECO:0000256" key="3">
    <source>
        <dbReference type="ARBA" id="ARBA00015084"/>
    </source>
</evidence>
<proteinExistence type="inferred from homology"/>
<reference evidence="8 9" key="1">
    <citation type="submission" date="2019-06" db="EMBL/GenBank/DDBJ databases">
        <title>New taxonomy in bacterial strain CC-CFT640, isolated from vineyard.</title>
        <authorList>
            <person name="Lin S.-Y."/>
            <person name="Tsai C.-F."/>
            <person name="Young C.-C."/>
        </authorList>
    </citation>
    <scope>NUCLEOTIDE SEQUENCE [LARGE SCALE GENOMIC DNA]</scope>
    <source>
        <strain evidence="8 9">CC-CFT640</strain>
    </source>
</reference>
<protein>
    <recommendedName>
        <fullName evidence="3 6">Coenzyme PQQ synthesis protein B</fullName>
    </recommendedName>
    <alternativeName>
        <fullName evidence="6">Pyrroloquinoline quinone biosynthesis protein B</fullName>
    </alternativeName>
</protein>
<keyword evidence="9" id="KW-1185">Reference proteome</keyword>
<evidence type="ECO:0000259" key="7">
    <source>
        <dbReference type="Pfam" id="PF12706"/>
    </source>
</evidence>
<dbReference type="Proteomes" id="UP000321638">
    <property type="component" value="Unassembled WGS sequence"/>
</dbReference>
<dbReference type="InterPro" id="IPR036866">
    <property type="entry name" value="RibonucZ/Hydroxyglut_hydro"/>
</dbReference>
<dbReference type="UniPathway" id="UPA00539"/>
<evidence type="ECO:0000313" key="8">
    <source>
        <dbReference type="EMBL" id="TXL69826.1"/>
    </source>
</evidence>
<dbReference type="InterPro" id="IPR001279">
    <property type="entry name" value="Metallo-B-lactamas"/>
</dbReference>
<dbReference type="HAMAP" id="MF_00653">
    <property type="entry name" value="PQQ_syn_PqqB"/>
    <property type="match status" value="1"/>
</dbReference>
<keyword evidence="4 6" id="KW-0813">Transport</keyword>
<evidence type="ECO:0000256" key="4">
    <source>
        <dbReference type="ARBA" id="ARBA00022448"/>
    </source>
</evidence>
<name>A0A5C8PA04_9HYPH</name>
<sequence>MKVRVLGSAAGGGYPQWNCRCPVCVLAWNGDKRVRPRTQSSVAVSADGERWFLLNASPDLKQQILANPPMQPRGDGRHSPIAGVVMTNADVDHVGGLLSLRERQPLMLYGTDRVLATLAGNAIFGVLDGSLVSRQAMTLDQPMPLLLPGGTASGLTLEAFAVPGKPALWLEGGPASREDTIGLVVRDAAGATLAYIPACADVTDAVRQRVTDAAMLLFDGTLWRDDEMIAAGVGSKTGARMGHVSIGGAKGALAGWKGTPIPRKLFIHINNTNPVLIDGSPERQVVTDAGWAIAEDGQEFTL</sequence>
<comment type="pathway">
    <text evidence="1 6">Cofactor biosynthesis; pyrroloquinoline quinone biosynthesis.</text>
</comment>
<gene>
    <name evidence="6 8" type="primary">pqqB</name>
    <name evidence="8" type="ORF">FHP25_37360</name>
</gene>
<dbReference type="OrthoDB" id="9778305at2"/>
<evidence type="ECO:0000256" key="6">
    <source>
        <dbReference type="HAMAP-Rule" id="MF_00653"/>
    </source>
</evidence>
<feature type="domain" description="Metallo-beta-lactamase" evidence="7">
    <location>
        <begin position="50"/>
        <end position="269"/>
    </location>
</feature>
<dbReference type="AlphaFoldDB" id="A0A5C8PA04"/>
<comment type="similarity">
    <text evidence="2 6">Belongs to the PqqB family.</text>
</comment>
<dbReference type="NCBIfam" id="TIGR02108">
    <property type="entry name" value="PQQ_syn_pqqB"/>
    <property type="match status" value="1"/>
</dbReference>
<evidence type="ECO:0000256" key="5">
    <source>
        <dbReference type="ARBA" id="ARBA00022905"/>
    </source>
</evidence>
<dbReference type="Pfam" id="PF12706">
    <property type="entry name" value="Lactamase_B_2"/>
    <property type="match status" value="1"/>
</dbReference>
<evidence type="ECO:0000256" key="1">
    <source>
        <dbReference type="ARBA" id="ARBA00004886"/>
    </source>
</evidence>
<dbReference type="SUPFAM" id="SSF56281">
    <property type="entry name" value="Metallo-hydrolase/oxidoreductase"/>
    <property type="match status" value="1"/>
</dbReference>
<dbReference type="CDD" id="cd16274">
    <property type="entry name" value="PQQB-like_MBL-fold"/>
    <property type="match status" value="1"/>
</dbReference>
<keyword evidence="5 6" id="KW-0884">PQQ biosynthesis</keyword>
<dbReference type="EMBL" id="VDUZ01000071">
    <property type="protein sequence ID" value="TXL69826.1"/>
    <property type="molecule type" value="Genomic_DNA"/>
</dbReference>
<dbReference type="GO" id="GO:0018189">
    <property type="term" value="P:pyrroloquinoline quinone biosynthetic process"/>
    <property type="evidence" value="ECO:0007669"/>
    <property type="project" value="UniProtKB-UniRule"/>
</dbReference>
<organism evidence="8 9">
    <name type="scientific">Vineibacter terrae</name>
    <dbReference type="NCBI Taxonomy" id="2586908"/>
    <lineage>
        <taxon>Bacteria</taxon>
        <taxon>Pseudomonadati</taxon>
        <taxon>Pseudomonadota</taxon>
        <taxon>Alphaproteobacteria</taxon>
        <taxon>Hyphomicrobiales</taxon>
        <taxon>Vineibacter</taxon>
    </lineage>
</organism>